<keyword evidence="2" id="KW-0614">Plasmid</keyword>
<dbReference type="Gene3D" id="1.10.10.10">
    <property type="entry name" value="Winged helix-like DNA-binding domain superfamily/Winged helix DNA-binding domain"/>
    <property type="match status" value="1"/>
</dbReference>
<name>A0A4D8QCX3_AZOBR</name>
<geneLocation type="plasmid" evidence="2 3">
    <name>p8</name>
</geneLocation>
<organism evidence="2 3">
    <name type="scientific">Azospirillum brasilense</name>
    <dbReference type="NCBI Taxonomy" id="192"/>
    <lineage>
        <taxon>Bacteria</taxon>
        <taxon>Pseudomonadati</taxon>
        <taxon>Pseudomonadota</taxon>
        <taxon>Alphaproteobacteria</taxon>
        <taxon>Rhodospirillales</taxon>
        <taxon>Azospirillaceae</taxon>
        <taxon>Azospirillum</taxon>
    </lineage>
</organism>
<dbReference type="EMBL" id="CP032338">
    <property type="protein sequence ID" value="QCO07554.1"/>
    <property type="molecule type" value="Genomic_DNA"/>
</dbReference>
<protein>
    <submittedName>
        <fullName evidence="2">Uncharacterized protein</fullName>
    </submittedName>
</protein>
<evidence type="ECO:0000313" key="3">
    <source>
        <dbReference type="Proteomes" id="UP000298596"/>
    </source>
</evidence>
<accession>A0A4D8QCX3</accession>
<dbReference type="Proteomes" id="UP000298596">
    <property type="component" value="Plasmid p8"/>
</dbReference>
<reference evidence="2 3" key="1">
    <citation type="submission" date="2018-09" db="EMBL/GenBank/DDBJ databases">
        <title>Whole genome based analysis of evolution and adaptive divergence in Indian and Brazilian strains of Azospirillum brasilense.</title>
        <authorList>
            <person name="Singh C."/>
            <person name="Tripathi A.K."/>
        </authorList>
    </citation>
    <scope>NUCLEOTIDE SEQUENCE [LARGE SCALE GENOMIC DNA]</scope>
    <source>
        <strain evidence="2 3">MTCC4036</strain>
        <plasmid evidence="2 3">p8</plasmid>
    </source>
</reference>
<dbReference type="AlphaFoldDB" id="A0A4D8QCX3"/>
<dbReference type="SUPFAM" id="SSF46785">
    <property type="entry name" value="Winged helix' DNA-binding domain"/>
    <property type="match status" value="1"/>
</dbReference>
<gene>
    <name evidence="2" type="ORF">D3867_37355</name>
</gene>
<proteinExistence type="predicted"/>
<dbReference type="InterPro" id="IPR036388">
    <property type="entry name" value="WH-like_DNA-bd_sf"/>
</dbReference>
<evidence type="ECO:0000313" key="2">
    <source>
        <dbReference type="EMBL" id="QCO07554.1"/>
    </source>
</evidence>
<dbReference type="InterPro" id="IPR036390">
    <property type="entry name" value="WH_DNA-bd_sf"/>
</dbReference>
<feature type="region of interest" description="Disordered" evidence="1">
    <location>
        <begin position="74"/>
        <end position="97"/>
    </location>
</feature>
<sequence length="154" mass="16817">MDQQHPQDPAAAKLTAHLRELARTGAPCLSVGRLADLVDRGETWVERHLKKLQDAGVLVIERRANGGRRMRVDGAWTDWTGGWKSGRKKKAGPPPIPNATVEKARRHLMSRDHVIVGAGPGAFNVNGKVRTTEELLAMANRSLQAMGRPPLVSP</sequence>
<evidence type="ECO:0000256" key="1">
    <source>
        <dbReference type="SAM" id="MobiDB-lite"/>
    </source>
</evidence>